<feature type="compositionally biased region" description="Polar residues" evidence="1">
    <location>
        <begin position="69"/>
        <end position="80"/>
    </location>
</feature>
<reference evidence="3" key="1">
    <citation type="journal article" date="2014" name="Science">
        <title>Ancient hybridizations among the ancestral genomes of bread wheat.</title>
        <authorList>
            <consortium name="International Wheat Genome Sequencing Consortium,"/>
            <person name="Marcussen T."/>
            <person name="Sandve S.R."/>
            <person name="Heier L."/>
            <person name="Spannagl M."/>
            <person name="Pfeifer M."/>
            <person name="Jakobsen K.S."/>
            <person name="Wulff B.B."/>
            <person name="Steuernagel B."/>
            <person name="Mayer K.F."/>
            <person name="Olsen O.A."/>
        </authorList>
    </citation>
    <scope>NUCLEOTIDE SEQUENCE [LARGE SCALE GENOMIC DNA]</scope>
    <source>
        <strain evidence="3">cv. AL8/78</strain>
    </source>
</reference>
<name>A0A452XE39_AEGTS</name>
<organism evidence="2 3">
    <name type="scientific">Aegilops tauschii subsp. strangulata</name>
    <name type="common">Goatgrass</name>
    <dbReference type="NCBI Taxonomy" id="200361"/>
    <lineage>
        <taxon>Eukaryota</taxon>
        <taxon>Viridiplantae</taxon>
        <taxon>Streptophyta</taxon>
        <taxon>Embryophyta</taxon>
        <taxon>Tracheophyta</taxon>
        <taxon>Spermatophyta</taxon>
        <taxon>Magnoliopsida</taxon>
        <taxon>Liliopsida</taxon>
        <taxon>Poales</taxon>
        <taxon>Poaceae</taxon>
        <taxon>BOP clade</taxon>
        <taxon>Pooideae</taxon>
        <taxon>Triticodae</taxon>
        <taxon>Triticeae</taxon>
        <taxon>Triticinae</taxon>
        <taxon>Aegilops</taxon>
    </lineage>
</organism>
<dbReference type="AlphaFoldDB" id="A0A452XE39"/>
<evidence type="ECO:0000256" key="1">
    <source>
        <dbReference type="SAM" id="MobiDB-lite"/>
    </source>
</evidence>
<evidence type="ECO:0000313" key="3">
    <source>
        <dbReference type="Proteomes" id="UP000015105"/>
    </source>
</evidence>
<dbReference type="STRING" id="200361.A0A452XE39"/>
<protein>
    <submittedName>
        <fullName evidence="2">Uncharacterized protein</fullName>
    </submittedName>
</protein>
<accession>A0A452XE39</accession>
<reference evidence="2" key="3">
    <citation type="submission" date="2019-03" db="UniProtKB">
        <authorList>
            <consortium name="EnsemblPlants"/>
        </authorList>
    </citation>
    <scope>IDENTIFICATION</scope>
</reference>
<evidence type="ECO:0000313" key="2">
    <source>
        <dbReference type="EnsemblPlants" id="AET0Gv20083100.1"/>
    </source>
</evidence>
<sequence length="111" mass="12826">MILLCATALTEQVQALQRDKEILKTNLNKAEEEVKLLFEENRALDEANKRLLCLLEKEQKHRSERKHSASNSTKVKSTNQPTIKLTQVELLVETMNYPVLLKMSSCRKMMP</sequence>
<dbReference type="Proteomes" id="UP000015105">
    <property type="component" value="Unassembled WGS sequence"/>
</dbReference>
<dbReference type="PANTHER" id="PTHR35689:SF1">
    <property type="entry name" value="EARLY ENDOSOME ANTIGEN"/>
    <property type="match status" value="1"/>
</dbReference>
<dbReference type="Gramene" id="AET0Gv20083100.1">
    <property type="protein sequence ID" value="AET0Gv20083100.1"/>
    <property type="gene ID" value="AET0Gv20083100"/>
</dbReference>
<reference evidence="3" key="2">
    <citation type="journal article" date="2017" name="Nat. Plants">
        <title>The Aegilops tauschii genome reveals multiple impacts of transposons.</title>
        <authorList>
            <person name="Zhao G."/>
            <person name="Zou C."/>
            <person name="Li K."/>
            <person name="Wang K."/>
            <person name="Li T."/>
            <person name="Gao L."/>
            <person name="Zhang X."/>
            <person name="Wang H."/>
            <person name="Yang Z."/>
            <person name="Liu X."/>
            <person name="Jiang W."/>
            <person name="Mao L."/>
            <person name="Kong X."/>
            <person name="Jiao Y."/>
            <person name="Jia J."/>
        </authorList>
    </citation>
    <scope>NUCLEOTIDE SEQUENCE [LARGE SCALE GENOMIC DNA]</scope>
    <source>
        <strain evidence="3">cv. AL8/78</strain>
    </source>
</reference>
<dbReference type="EnsemblPlants" id="AET0Gv20083100.1">
    <property type="protein sequence ID" value="AET0Gv20083100.1"/>
    <property type="gene ID" value="AET0Gv20083100"/>
</dbReference>
<proteinExistence type="predicted"/>
<dbReference type="PANTHER" id="PTHR35689">
    <property type="entry name" value="EARLY ENDOSOME ANTIGEN"/>
    <property type="match status" value="1"/>
</dbReference>
<feature type="region of interest" description="Disordered" evidence="1">
    <location>
        <begin position="59"/>
        <end position="80"/>
    </location>
</feature>
<keyword evidence="3" id="KW-1185">Reference proteome</keyword>